<dbReference type="AlphaFoldDB" id="A0A7J3X7A5"/>
<evidence type="ECO:0000259" key="1">
    <source>
        <dbReference type="PROSITE" id="PS51704"/>
    </source>
</evidence>
<accession>A0A7J3X7A5</accession>
<evidence type="ECO:0000313" key="2">
    <source>
        <dbReference type="EMBL" id="HHP04997.1"/>
    </source>
</evidence>
<dbReference type="Gene3D" id="3.20.20.190">
    <property type="entry name" value="Phosphatidylinositol (PI) phosphodiesterase"/>
    <property type="match status" value="1"/>
</dbReference>
<dbReference type="PROSITE" id="PS51704">
    <property type="entry name" value="GP_PDE"/>
    <property type="match status" value="1"/>
</dbReference>
<organism evidence="2">
    <name type="scientific">Thermofilum pendens</name>
    <dbReference type="NCBI Taxonomy" id="2269"/>
    <lineage>
        <taxon>Archaea</taxon>
        <taxon>Thermoproteota</taxon>
        <taxon>Thermoprotei</taxon>
        <taxon>Thermofilales</taxon>
        <taxon>Thermofilaceae</taxon>
        <taxon>Thermofilum</taxon>
    </lineage>
</organism>
<dbReference type="PANTHER" id="PTHR46211">
    <property type="entry name" value="GLYCEROPHOSPHORYL DIESTER PHOSPHODIESTERASE"/>
    <property type="match status" value="1"/>
</dbReference>
<comment type="caution">
    <text evidence="2">The sequence shown here is derived from an EMBL/GenBank/DDBJ whole genome shotgun (WGS) entry which is preliminary data.</text>
</comment>
<dbReference type="CDD" id="cd08556">
    <property type="entry name" value="GDPD"/>
    <property type="match status" value="1"/>
</dbReference>
<sequence length="208" mass="22697">MRRAIEVGAHAVEVDARVTKDGDVVIVHDEDLARVAGVPRRVSEMSLEEVRSVTLSSGERIPTLGEVLEEIKGRAVLFLELKEVSAAEPAVLDVVRAGALESTVFISFLEEALNAVRAAQPRAYTGLLYAKPVDAIVKAKQLGCRLILPFHRLASQKAVGFAHRMGLRVVAWTVNEKEAIRQLFERGVDGIATDRPDVALEALRELEG</sequence>
<dbReference type="EMBL" id="DRZM01000139">
    <property type="protein sequence ID" value="HHP04997.1"/>
    <property type="molecule type" value="Genomic_DNA"/>
</dbReference>
<proteinExistence type="predicted"/>
<dbReference type="Pfam" id="PF03009">
    <property type="entry name" value="GDPD"/>
    <property type="match status" value="1"/>
</dbReference>
<dbReference type="InterPro" id="IPR017946">
    <property type="entry name" value="PLC-like_Pdiesterase_TIM-brl"/>
</dbReference>
<protein>
    <submittedName>
        <fullName evidence="2">Glycerophosphodiester phosphodiesterase</fullName>
    </submittedName>
</protein>
<name>A0A7J3X7A5_THEPE</name>
<dbReference type="SUPFAM" id="SSF51695">
    <property type="entry name" value="PLC-like phosphodiesterases"/>
    <property type="match status" value="1"/>
</dbReference>
<dbReference type="PANTHER" id="PTHR46211:SF14">
    <property type="entry name" value="GLYCEROPHOSPHODIESTER PHOSPHODIESTERASE"/>
    <property type="match status" value="1"/>
</dbReference>
<dbReference type="GO" id="GO:0008081">
    <property type="term" value="F:phosphoric diester hydrolase activity"/>
    <property type="evidence" value="ECO:0007669"/>
    <property type="project" value="InterPro"/>
</dbReference>
<dbReference type="InterPro" id="IPR030395">
    <property type="entry name" value="GP_PDE_dom"/>
</dbReference>
<gene>
    <name evidence="2" type="ORF">ENM88_04515</name>
</gene>
<dbReference type="GO" id="GO:0006629">
    <property type="term" value="P:lipid metabolic process"/>
    <property type="evidence" value="ECO:0007669"/>
    <property type="project" value="InterPro"/>
</dbReference>
<feature type="domain" description="GP-PDE" evidence="1">
    <location>
        <begin position="1"/>
        <end position="203"/>
    </location>
</feature>
<reference evidence="2" key="1">
    <citation type="journal article" date="2020" name="mSystems">
        <title>Genome- and Community-Level Interaction Insights into Carbon Utilization and Element Cycling Functions of Hydrothermarchaeota in Hydrothermal Sediment.</title>
        <authorList>
            <person name="Zhou Z."/>
            <person name="Liu Y."/>
            <person name="Xu W."/>
            <person name="Pan J."/>
            <person name="Luo Z.H."/>
            <person name="Li M."/>
        </authorList>
    </citation>
    <scope>NUCLEOTIDE SEQUENCE [LARGE SCALE GENOMIC DNA]</scope>
    <source>
        <strain evidence="2">SpSt-1125</strain>
    </source>
</reference>